<comment type="caution">
    <text evidence="1">The sequence shown here is derived from an EMBL/GenBank/DDBJ whole genome shotgun (WGS) entry which is preliminary data.</text>
</comment>
<proteinExistence type="predicted"/>
<dbReference type="InterPro" id="IPR012292">
    <property type="entry name" value="Globin/Proto"/>
</dbReference>
<dbReference type="Gene3D" id="1.10.490.10">
    <property type="entry name" value="Globins"/>
    <property type="match status" value="1"/>
</dbReference>
<accession>A0A177MDA5</accession>
<dbReference type="OrthoDB" id="5572276at2"/>
<dbReference type="Proteomes" id="UP000078090">
    <property type="component" value="Unassembled WGS sequence"/>
</dbReference>
<organism evidence="1 2">
    <name type="scientific">Methylomonas methanica</name>
    <dbReference type="NCBI Taxonomy" id="421"/>
    <lineage>
        <taxon>Bacteria</taxon>
        <taxon>Pseudomonadati</taxon>
        <taxon>Pseudomonadota</taxon>
        <taxon>Gammaproteobacteria</taxon>
        <taxon>Methylococcales</taxon>
        <taxon>Methylococcaceae</taxon>
        <taxon>Methylomonas</taxon>
    </lineage>
</organism>
<gene>
    <name evidence="1" type="ORF">A1332_02520</name>
</gene>
<dbReference type="RefSeq" id="WP_064009187.1">
    <property type="nucleotide sequence ID" value="NZ_LUUG01000082.1"/>
</dbReference>
<evidence type="ECO:0000313" key="2">
    <source>
        <dbReference type="Proteomes" id="UP000078090"/>
    </source>
</evidence>
<protein>
    <submittedName>
        <fullName evidence="1">Uncharacterized protein</fullName>
    </submittedName>
</protein>
<sequence>MNATVAPQIQALRATLSDHVLIGKIADVFYAKMLDDYRINRFFFTRPAAEQADALKAFLKAYFNTFNSADEKVLDALDGYFTTAFARTNAKPSLVTGNDFAFLLDIVGGQEIRTITLLTPAHCFLIKLGPDDFHYDIVMEHLADSLKQLNITEDLTYQILALAEKGRDGLLARGVEVKKAA</sequence>
<name>A0A177MDA5_METMH</name>
<dbReference type="GO" id="GO:0019825">
    <property type="term" value="F:oxygen binding"/>
    <property type="evidence" value="ECO:0007669"/>
    <property type="project" value="InterPro"/>
</dbReference>
<dbReference type="EMBL" id="LUUG01000082">
    <property type="protein sequence ID" value="OAI02789.1"/>
    <property type="molecule type" value="Genomic_DNA"/>
</dbReference>
<reference evidence="2" key="1">
    <citation type="submission" date="2016-03" db="EMBL/GenBank/DDBJ databases">
        <authorList>
            <person name="Heylen K."/>
            <person name="De Vos P."/>
            <person name="Vekeman B."/>
        </authorList>
    </citation>
    <scope>NUCLEOTIDE SEQUENCE [LARGE SCALE GENOMIC DNA]</scope>
    <source>
        <strain evidence="2">R-45363</strain>
    </source>
</reference>
<dbReference type="AlphaFoldDB" id="A0A177MDA5"/>
<evidence type="ECO:0000313" key="1">
    <source>
        <dbReference type="EMBL" id="OAI02789.1"/>
    </source>
</evidence>
<dbReference type="GO" id="GO:0020037">
    <property type="term" value="F:heme binding"/>
    <property type="evidence" value="ECO:0007669"/>
    <property type="project" value="InterPro"/>
</dbReference>